<feature type="transmembrane region" description="Helical" evidence="1">
    <location>
        <begin position="46"/>
        <end position="65"/>
    </location>
</feature>
<dbReference type="AlphaFoldDB" id="A0A0C1D1E6"/>
<dbReference type="OrthoDB" id="1099872at2"/>
<comment type="caution">
    <text evidence="2">The sequence shown here is derived from an EMBL/GenBank/DDBJ whole genome shotgun (WGS) entry which is preliminary data.</text>
</comment>
<dbReference type="STRING" id="266749.SAMN05421876_101211"/>
<dbReference type="RefSeq" id="WP_039347743.1">
    <property type="nucleotide sequence ID" value="NZ_FOLA01000001.1"/>
</dbReference>
<keyword evidence="1" id="KW-0812">Transmembrane</keyword>
<proteinExistence type="predicted"/>
<keyword evidence="1" id="KW-1133">Transmembrane helix</keyword>
<reference evidence="2 3" key="1">
    <citation type="submission" date="2014-10" db="EMBL/GenBank/DDBJ databases">
        <title>Kaistella jeonii genome.</title>
        <authorList>
            <person name="Clayton J.T."/>
            <person name="Newman J.D."/>
        </authorList>
    </citation>
    <scope>NUCLEOTIDE SEQUENCE [LARGE SCALE GENOMIC DNA]</scope>
    <source>
        <strain evidence="2 3">DSM 17048</strain>
    </source>
</reference>
<evidence type="ECO:0000313" key="2">
    <source>
        <dbReference type="EMBL" id="KIA90596.1"/>
    </source>
</evidence>
<feature type="transmembrane region" description="Helical" evidence="1">
    <location>
        <begin position="12"/>
        <end position="34"/>
    </location>
</feature>
<evidence type="ECO:0000313" key="3">
    <source>
        <dbReference type="Proteomes" id="UP000031473"/>
    </source>
</evidence>
<dbReference type="Proteomes" id="UP000031473">
    <property type="component" value="Unassembled WGS sequence"/>
</dbReference>
<protein>
    <submittedName>
        <fullName evidence="2">Uncharacterized protein</fullName>
    </submittedName>
</protein>
<keyword evidence="3" id="KW-1185">Reference proteome</keyword>
<dbReference type="EMBL" id="JSYL01000001">
    <property type="protein sequence ID" value="KIA90596.1"/>
    <property type="molecule type" value="Genomic_DNA"/>
</dbReference>
<organism evidence="2 3">
    <name type="scientific">Kaistella jeonii</name>
    <dbReference type="NCBI Taxonomy" id="266749"/>
    <lineage>
        <taxon>Bacteria</taxon>
        <taxon>Pseudomonadati</taxon>
        <taxon>Bacteroidota</taxon>
        <taxon>Flavobacteriia</taxon>
        <taxon>Flavobacteriales</taxon>
        <taxon>Weeksellaceae</taxon>
        <taxon>Chryseobacterium group</taxon>
        <taxon>Kaistella</taxon>
    </lineage>
</organism>
<keyword evidence="1" id="KW-0472">Membrane</keyword>
<gene>
    <name evidence="2" type="ORF">OA86_01565</name>
</gene>
<name>A0A0C1D1E6_9FLAO</name>
<evidence type="ECO:0000256" key="1">
    <source>
        <dbReference type="SAM" id="Phobius"/>
    </source>
</evidence>
<sequence length="110" mass="12767">MKNRFKGKIALFALFVIAMFFAVSAIVMGLWNWLLPNILGAKVITFWQAAGILVLSKILFGGFGGRKSFGSEKFRKLKEERMNGMSDEEKQKFKEMWKQRCDRGFFRDKC</sequence>
<accession>A0A0C1D1E6</accession>